<dbReference type="OrthoDB" id="275213at2157"/>
<evidence type="ECO:0000313" key="2">
    <source>
        <dbReference type="EMBL" id="EFW92356.1"/>
    </source>
</evidence>
<dbReference type="eggNOG" id="arCOG02242">
    <property type="taxonomic scope" value="Archaea"/>
</dbReference>
<reference evidence="5" key="2">
    <citation type="submission" date="2016-11" db="EMBL/GenBank/DDBJ databases">
        <authorList>
            <person name="Varghese N."/>
            <person name="Submissions S."/>
        </authorList>
    </citation>
    <scope>NUCLEOTIDE SEQUENCE [LARGE SCALE GENOMIC DNA]</scope>
    <source>
        <strain evidence="5">DX253</strain>
    </source>
</reference>
<evidence type="ECO:0000313" key="5">
    <source>
        <dbReference type="Proteomes" id="UP000184203"/>
    </source>
</evidence>
<gene>
    <name evidence="3" type="ORF">SAMN05444342_4258</name>
    <name evidence="2" type="ORF">ZOD2009_09875</name>
</gene>
<name>E7QSW7_HALPU</name>
<dbReference type="Proteomes" id="UP000184203">
    <property type="component" value="Unassembled WGS sequence"/>
</dbReference>
<reference evidence="2 4" key="1">
    <citation type="journal article" date="2014" name="ISME J.">
        <title>Trehalose/2-sulfotrehalose biosynthesis and glycine-betaine uptake are widely spread mechanisms for osmoadaptation in the Halobacteriales.</title>
        <authorList>
            <person name="Youssef N.H."/>
            <person name="Savage-Ashlock K.N."/>
            <person name="McCully A.L."/>
            <person name="Luedtke B."/>
            <person name="Shaw E.I."/>
            <person name="Hoff W.D."/>
            <person name="Elshahed M.S."/>
        </authorList>
    </citation>
    <scope>NUCLEOTIDE SEQUENCE [LARGE SCALE GENOMIC DNA]</scope>
    <source>
        <strain evidence="2 4">DX253</strain>
    </source>
</reference>
<protein>
    <submittedName>
        <fullName evidence="3">Predicted transcriptional regulator</fullName>
    </submittedName>
    <submittedName>
        <fullName evidence="2">Transcription regulator</fullName>
    </submittedName>
</protein>
<dbReference type="Proteomes" id="UP000003751">
    <property type="component" value="Unassembled WGS sequence"/>
</dbReference>
<accession>E7QSW7</accession>
<reference evidence="3" key="3">
    <citation type="submission" date="2016-11" db="EMBL/GenBank/DDBJ databases">
        <authorList>
            <person name="Jaros S."/>
            <person name="Januszkiewicz K."/>
            <person name="Wedrychowicz H."/>
        </authorList>
    </citation>
    <scope>NUCLEOTIDE SEQUENCE [LARGE SCALE GENOMIC DNA]</scope>
    <source>
        <strain evidence="3">DX253</strain>
    </source>
</reference>
<dbReference type="AlphaFoldDB" id="E7QSW7"/>
<dbReference type="EMBL" id="FRAN01000009">
    <property type="protein sequence ID" value="SHL61431.1"/>
    <property type="molecule type" value="Genomic_DNA"/>
</dbReference>
<dbReference type="Pfam" id="PF01978">
    <property type="entry name" value="TrmB"/>
    <property type="match status" value="1"/>
</dbReference>
<dbReference type="InterPro" id="IPR036390">
    <property type="entry name" value="WH_DNA-bd_sf"/>
</dbReference>
<dbReference type="EMBL" id="AEMG01000008">
    <property type="protein sequence ID" value="EFW92356.1"/>
    <property type="molecule type" value="Genomic_DNA"/>
</dbReference>
<dbReference type="InterPro" id="IPR002831">
    <property type="entry name" value="Tscrpt_reg_TrmB_N"/>
</dbReference>
<feature type="domain" description="Transcription regulator TrmB N-terminal" evidence="1">
    <location>
        <begin position="48"/>
        <end position="115"/>
    </location>
</feature>
<sequence length="146" mass="16757">MDQSGYEMTRREGRADIRDVDVSERVQAFQQLLAENSKIELTDAMATICGINEAEFRVYLTVLDHPHCSIAEIVDVLDRDSSTVGKQLKPLLEQDLVERYPRTVDNGGIKYLYEAQSLPETKQWLQHELDAWTDAVLSQFSRLRVN</sequence>
<dbReference type="SUPFAM" id="SSF46785">
    <property type="entry name" value="Winged helix' DNA-binding domain"/>
    <property type="match status" value="1"/>
</dbReference>
<organism evidence="2 4">
    <name type="scientific">Haladaptatus paucihalophilus DX253</name>
    <dbReference type="NCBI Taxonomy" id="797209"/>
    <lineage>
        <taxon>Archaea</taxon>
        <taxon>Methanobacteriati</taxon>
        <taxon>Methanobacteriota</taxon>
        <taxon>Stenosarchaea group</taxon>
        <taxon>Halobacteria</taxon>
        <taxon>Halobacteriales</taxon>
        <taxon>Haladaptataceae</taxon>
        <taxon>Haladaptatus</taxon>
    </lineage>
</organism>
<dbReference type="RefSeq" id="WP_007979302.1">
    <property type="nucleotide sequence ID" value="NZ_AEMG01000008.1"/>
</dbReference>
<dbReference type="Gene3D" id="1.10.10.10">
    <property type="entry name" value="Winged helix-like DNA-binding domain superfamily/Winged helix DNA-binding domain"/>
    <property type="match status" value="1"/>
</dbReference>
<proteinExistence type="predicted"/>
<evidence type="ECO:0000259" key="1">
    <source>
        <dbReference type="Pfam" id="PF01978"/>
    </source>
</evidence>
<keyword evidence="5" id="KW-1185">Reference proteome</keyword>
<evidence type="ECO:0000313" key="3">
    <source>
        <dbReference type="EMBL" id="SHL61431.1"/>
    </source>
</evidence>
<evidence type="ECO:0000313" key="4">
    <source>
        <dbReference type="Proteomes" id="UP000003751"/>
    </source>
</evidence>
<dbReference type="InterPro" id="IPR036388">
    <property type="entry name" value="WH-like_DNA-bd_sf"/>
</dbReference>